<dbReference type="Gene3D" id="3.10.20.90">
    <property type="entry name" value="Phosphatidylinositol 3-kinase Catalytic Subunit, Chain A, domain 1"/>
    <property type="match status" value="1"/>
</dbReference>
<sequence length="769" mass="81365">MLSMFSPFHALNLLTRTTNQYSVVACGTIFLVQLFRKLSGFLNKMGNNGGDEVMISGTDESNHSEATVEIKIKTLDSQTHTLRVDKCVPIPALKEQIATVTGVLSEQQRLICRGKVLKDDQLLSAYHVEDGHTLHMVVRQPMPPSLISSSDHPATDSGSSTGHQGIQAGPSVVVGTFNISEQGDGVLPDLGREATPERLSRTPVGGLRNNSGQQTGQAASRGPSDHHNGASPFTTVPLEHLQPSVIPDSLTTLSQYLTRMRHEFSANVRGQSNNSQAAGTLGSNGQEYDASMHSASGWGGLPTPASLAEVMLSTRQILTDQAADSLSQLSRQLEDQANVTDPLARTSIQSNSLRSGVLLQNLGALLLELGRTMMTLRMGQTPADAVVNAGPAVFISTFGPNPIMVQPLPFQPGTSFGAIPMGTVQPGSGLSGGSLGPGFLPRNIDIRIRTGPLNPSPTVTQRESAGGEQAPAQSNPSASGDGSSIHHAAPGAPGSSSSTRPEVRVVPIRTVVAAVPASVRRSPSDSSRGSVGLLYPVLARVQHVSSGNLSNVSGSQVSEERRSAGFESGQLPNNNSAAPQYNIGLPGDGDGTQNGPAYSAQIQSGLDQFFRSIFPGEQIHISDINFQGMDTSSASGHPGTNRGAAASTQETAPRGDDEGVFFSNLLRQIMPVISENIERESSIASPEGAGEITDITAQASPMRTEENSDRRTSSRRHSNAPSSPNSKRQREQTSSRVRMECKARSIIPLIPIMRYLCLILKNQKLTSQG</sequence>
<evidence type="ECO:0000256" key="1">
    <source>
        <dbReference type="SAM" id="MobiDB-lite"/>
    </source>
</evidence>
<dbReference type="EMBL" id="BJWL01000401">
    <property type="protein sequence ID" value="GFS42625.1"/>
    <property type="molecule type" value="Genomic_DNA"/>
</dbReference>
<dbReference type="GO" id="GO:0036503">
    <property type="term" value="P:ERAD pathway"/>
    <property type="evidence" value="ECO:0007669"/>
    <property type="project" value="TreeGrafter"/>
</dbReference>
<feature type="region of interest" description="Disordered" evidence="1">
    <location>
        <begin position="678"/>
        <end position="739"/>
    </location>
</feature>
<dbReference type="PROSITE" id="PS50053">
    <property type="entry name" value="UBIQUITIN_2"/>
    <property type="match status" value="1"/>
</dbReference>
<dbReference type="InterPro" id="IPR000626">
    <property type="entry name" value="Ubiquitin-like_dom"/>
</dbReference>
<dbReference type="GO" id="GO:0051787">
    <property type="term" value="F:misfolded protein binding"/>
    <property type="evidence" value="ECO:0007669"/>
    <property type="project" value="TreeGrafter"/>
</dbReference>
<dbReference type="InterPro" id="IPR019956">
    <property type="entry name" value="Ubiquitin_dom"/>
</dbReference>
<feature type="compositionally biased region" description="Basic and acidic residues" evidence="1">
    <location>
        <begin position="190"/>
        <end position="200"/>
    </location>
</feature>
<gene>
    <name evidence="3" type="ORF">Acr_00g0080950</name>
</gene>
<proteinExistence type="predicted"/>
<dbReference type="CDD" id="cd17039">
    <property type="entry name" value="Ubl_ubiquitin_like"/>
    <property type="match status" value="1"/>
</dbReference>
<feature type="compositionally biased region" description="Polar residues" evidence="1">
    <location>
        <begin position="146"/>
        <end position="164"/>
    </location>
</feature>
<dbReference type="SMART" id="SM00213">
    <property type="entry name" value="UBQ"/>
    <property type="match status" value="1"/>
</dbReference>
<dbReference type="SUPFAM" id="SSF54236">
    <property type="entry name" value="Ubiquitin-like"/>
    <property type="match status" value="1"/>
</dbReference>
<keyword evidence="4" id="KW-1185">Reference proteome</keyword>
<organism evidence="3 4">
    <name type="scientific">Actinidia rufa</name>
    <dbReference type="NCBI Taxonomy" id="165716"/>
    <lineage>
        <taxon>Eukaryota</taxon>
        <taxon>Viridiplantae</taxon>
        <taxon>Streptophyta</taxon>
        <taxon>Embryophyta</taxon>
        <taxon>Tracheophyta</taxon>
        <taxon>Spermatophyta</taxon>
        <taxon>Magnoliopsida</taxon>
        <taxon>eudicotyledons</taxon>
        <taxon>Gunneridae</taxon>
        <taxon>Pentapetalae</taxon>
        <taxon>asterids</taxon>
        <taxon>Ericales</taxon>
        <taxon>Actinidiaceae</taxon>
        <taxon>Actinidia</taxon>
    </lineage>
</organism>
<comment type="caution">
    <text evidence="3">The sequence shown here is derived from an EMBL/GenBank/DDBJ whole genome shotgun (WGS) entry which is preliminary data.</text>
</comment>
<dbReference type="OrthoDB" id="267397at2759"/>
<feature type="region of interest" description="Disordered" evidence="1">
    <location>
        <begin position="267"/>
        <end position="288"/>
    </location>
</feature>
<dbReference type="Proteomes" id="UP000585474">
    <property type="component" value="Unassembled WGS sequence"/>
</dbReference>
<dbReference type="GO" id="GO:0031593">
    <property type="term" value="F:polyubiquitin modification-dependent protein binding"/>
    <property type="evidence" value="ECO:0007669"/>
    <property type="project" value="TreeGrafter"/>
</dbReference>
<evidence type="ECO:0000313" key="4">
    <source>
        <dbReference type="Proteomes" id="UP000585474"/>
    </source>
</evidence>
<feature type="domain" description="Ubiquitin-like" evidence="2">
    <location>
        <begin position="68"/>
        <end position="143"/>
    </location>
</feature>
<dbReference type="FunFam" id="3.10.20.90:FF:000154">
    <property type="entry name" value="Large proline-rich protein BAG6"/>
    <property type="match status" value="1"/>
</dbReference>
<dbReference type="AlphaFoldDB" id="A0A7J0DUK1"/>
<accession>A0A7J0DUK1</accession>
<dbReference type="PANTHER" id="PTHR15204">
    <property type="entry name" value="LARGE PROLINE-RICH PROTEIN BAG6"/>
    <property type="match status" value="1"/>
</dbReference>
<dbReference type="GO" id="GO:0071818">
    <property type="term" value="C:BAT3 complex"/>
    <property type="evidence" value="ECO:0007669"/>
    <property type="project" value="TreeGrafter"/>
</dbReference>
<feature type="compositionally biased region" description="Polar residues" evidence="1">
    <location>
        <begin position="268"/>
        <end position="286"/>
    </location>
</feature>
<feature type="compositionally biased region" description="Low complexity" evidence="1">
    <location>
        <begin position="488"/>
        <end position="498"/>
    </location>
</feature>
<evidence type="ECO:0000259" key="2">
    <source>
        <dbReference type="PROSITE" id="PS50053"/>
    </source>
</evidence>
<reference evidence="4" key="1">
    <citation type="submission" date="2019-07" db="EMBL/GenBank/DDBJ databases">
        <title>De Novo Assembly of kiwifruit Actinidia rufa.</title>
        <authorList>
            <person name="Sugita-Konishi S."/>
            <person name="Sato K."/>
            <person name="Mori E."/>
            <person name="Abe Y."/>
            <person name="Kisaki G."/>
            <person name="Hamano K."/>
            <person name="Suezawa K."/>
            <person name="Otani M."/>
            <person name="Fukuda T."/>
            <person name="Manabe T."/>
            <person name="Gomi K."/>
            <person name="Tabuchi M."/>
            <person name="Akimitsu K."/>
            <person name="Kataoka I."/>
        </authorList>
    </citation>
    <scope>NUCLEOTIDE SEQUENCE [LARGE SCALE GENOMIC DNA]</scope>
    <source>
        <strain evidence="4">cv. Fuchu</strain>
    </source>
</reference>
<dbReference type="Pfam" id="PF00240">
    <property type="entry name" value="ubiquitin"/>
    <property type="match status" value="1"/>
</dbReference>
<feature type="region of interest" description="Disordered" evidence="1">
    <location>
        <begin position="628"/>
        <end position="658"/>
    </location>
</feature>
<evidence type="ECO:0000313" key="3">
    <source>
        <dbReference type="EMBL" id="GFS42625.1"/>
    </source>
</evidence>
<feature type="compositionally biased region" description="Basic and acidic residues" evidence="1">
    <location>
        <begin position="703"/>
        <end position="712"/>
    </location>
</feature>
<protein>
    <submittedName>
        <fullName evidence="3">Ubiquitin-like superfamily protein</fullName>
    </submittedName>
</protein>
<feature type="region of interest" description="Disordered" evidence="1">
    <location>
        <begin position="142"/>
        <end position="168"/>
    </location>
</feature>
<dbReference type="InterPro" id="IPR029071">
    <property type="entry name" value="Ubiquitin-like_domsf"/>
</dbReference>
<feature type="compositionally biased region" description="Polar residues" evidence="1">
    <location>
        <begin position="208"/>
        <end position="218"/>
    </location>
</feature>
<dbReference type="PANTHER" id="PTHR15204:SF0">
    <property type="entry name" value="LARGE PROLINE-RICH PROTEIN BAG6"/>
    <property type="match status" value="1"/>
</dbReference>
<feature type="compositionally biased region" description="Basic and acidic residues" evidence="1">
    <location>
        <begin position="728"/>
        <end position="739"/>
    </location>
</feature>
<feature type="region of interest" description="Disordered" evidence="1">
    <location>
        <begin position="184"/>
        <end position="235"/>
    </location>
</feature>
<name>A0A7J0DUK1_9ERIC</name>
<dbReference type="PRINTS" id="PR00348">
    <property type="entry name" value="UBIQUITIN"/>
</dbReference>
<feature type="region of interest" description="Disordered" evidence="1">
    <location>
        <begin position="447"/>
        <end position="503"/>
    </location>
</feature>
<feature type="compositionally biased region" description="Polar residues" evidence="1">
    <location>
        <begin position="471"/>
        <end position="482"/>
    </location>
</feature>